<dbReference type="EMBL" id="VYQF01000014">
    <property type="protein sequence ID" value="KAA9034552.1"/>
    <property type="molecule type" value="Genomic_DNA"/>
</dbReference>
<evidence type="ECO:0000313" key="2">
    <source>
        <dbReference type="Proteomes" id="UP000326903"/>
    </source>
</evidence>
<reference evidence="1 2" key="1">
    <citation type="submission" date="2019-09" db="EMBL/GenBank/DDBJ databases">
        <title>Draft genome sequence of Ginsengibacter sp. BR5-29.</title>
        <authorList>
            <person name="Im W.-T."/>
        </authorList>
    </citation>
    <scope>NUCLEOTIDE SEQUENCE [LARGE SCALE GENOMIC DNA]</scope>
    <source>
        <strain evidence="1 2">BR5-29</strain>
    </source>
</reference>
<name>A0A5J5IC61_9BACT</name>
<dbReference type="AlphaFoldDB" id="A0A5J5IC61"/>
<dbReference type="RefSeq" id="WP_150417099.1">
    <property type="nucleotide sequence ID" value="NZ_VYQF01000014.1"/>
</dbReference>
<dbReference type="Proteomes" id="UP000326903">
    <property type="component" value="Unassembled WGS sequence"/>
</dbReference>
<sequence>MRIQILLPEENSKEGIINLKNFIDRASIEGIDSAEINRSEHTDGQMGAGDILNSITTIIQAAEKPLVELVKCLQKFVDNYRTKITIPTEKGDIIISHGRSMKAEQLQELVVAIQKSNE</sequence>
<proteinExistence type="predicted"/>
<keyword evidence="2" id="KW-1185">Reference proteome</keyword>
<accession>A0A5J5IC61</accession>
<gene>
    <name evidence="1" type="ORF">FW778_22205</name>
</gene>
<organism evidence="1 2">
    <name type="scientific">Ginsengibacter hankyongi</name>
    <dbReference type="NCBI Taxonomy" id="2607284"/>
    <lineage>
        <taxon>Bacteria</taxon>
        <taxon>Pseudomonadati</taxon>
        <taxon>Bacteroidota</taxon>
        <taxon>Chitinophagia</taxon>
        <taxon>Chitinophagales</taxon>
        <taxon>Chitinophagaceae</taxon>
        <taxon>Ginsengibacter</taxon>
    </lineage>
</organism>
<protein>
    <submittedName>
        <fullName evidence="1">Uncharacterized protein</fullName>
    </submittedName>
</protein>
<comment type="caution">
    <text evidence="1">The sequence shown here is derived from an EMBL/GenBank/DDBJ whole genome shotgun (WGS) entry which is preliminary data.</text>
</comment>
<evidence type="ECO:0000313" key="1">
    <source>
        <dbReference type="EMBL" id="KAA9034552.1"/>
    </source>
</evidence>